<keyword evidence="1" id="KW-0472">Membrane</keyword>
<dbReference type="EMBL" id="QUSL01000079">
    <property type="protein sequence ID" value="RGD76224.1"/>
    <property type="molecule type" value="Genomic_DNA"/>
</dbReference>
<evidence type="ECO:0000313" key="3">
    <source>
        <dbReference type="Proteomes" id="UP000261032"/>
    </source>
</evidence>
<name>A0A3E3E3Q0_9FIRM</name>
<gene>
    <name evidence="2" type="ORF">DXB93_19010</name>
</gene>
<feature type="transmembrane region" description="Helical" evidence="1">
    <location>
        <begin position="66"/>
        <end position="88"/>
    </location>
</feature>
<evidence type="ECO:0000313" key="2">
    <source>
        <dbReference type="EMBL" id="RGD76224.1"/>
    </source>
</evidence>
<reference evidence="2 3" key="1">
    <citation type="submission" date="2018-08" db="EMBL/GenBank/DDBJ databases">
        <title>A genome reference for cultivated species of the human gut microbiota.</title>
        <authorList>
            <person name="Zou Y."/>
            <person name="Xue W."/>
            <person name="Luo G."/>
        </authorList>
    </citation>
    <scope>NUCLEOTIDE SEQUENCE [LARGE SCALE GENOMIC DNA]</scope>
    <source>
        <strain evidence="2 3">OM06-4</strain>
    </source>
</reference>
<protein>
    <submittedName>
        <fullName evidence="2">Uncharacterized protein</fullName>
    </submittedName>
</protein>
<feature type="transmembrane region" description="Helical" evidence="1">
    <location>
        <begin position="25"/>
        <end position="46"/>
    </location>
</feature>
<evidence type="ECO:0000256" key="1">
    <source>
        <dbReference type="SAM" id="Phobius"/>
    </source>
</evidence>
<proteinExistence type="predicted"/>
<dbReference type="AlphaFoldDB" id="A0A3E3E3Q0"/>
<accession>A0A3E3E3Q0</accession>
<feature type="transmembrane region" description="Helical" evidence="1">
    <location>
        <begin position="137"/>
        <end position="162"/>
    </location>
</feature>
<sequence length="167" mass="19588">MVVKKIKYLCCLFFNSIDIFKVFKYIFIFTAECVAVNLIFLGLACFANPNIIDKNLLTEFSFKNSYSVYLSIIILYEGSRNFISSAFFDRKITYIRGSTIEHIKKVKELCIRFNCEVKVLTEDSDYRVRLLGIMLKVLVCLAVLFCTYVIICFMYGFILFFIEILMY</sequence>
<keyword evidence="1" id="KW-1133">Transmembrane helix</keyword>
<dbReference type="RefSeq" id="WP_117582726.1">
    <property type="nucleotide sequence ID" value="NZ_QUSL01000079.1"/>
</dbReference>
<organism evidence="2 3">
    <name type="scientific">Thomasclavelia ramosa</name>
    <dbReference type="NCBI Taxonomy" id="1547"/>
    <lineage>
        <taxon>Bacteria</taxon>
        <taxon>Bacillati</taxon>
        <taxon>Bacillota</taxon>
        <taxon>Erysipelotrichia</taxon>
        <taxon>Erysipelotrichales</taxon>
        <taxon>Coprobacillaceae</taxon>
        <taxon>Thomasclavelia</taxon>
    </lineage>
</organism>
<comment type="caution">
    <text evidence="2">The sequence shown here is derived from an EMBL/GenBank/DDBJ whole genome shotgun (WGS) entry which is preliminary data.</text>
</comment>
<dbReference type="Proteomes" id="UP000261032">
    <property type="component" value="Unassembled WGS sequence"/>
</dbReference>
<keyword evidence="1" id="KW-0812">Transmembrane</keyword>